<feature type="compositionally biased region" description="Polar residues" evidence="2">
    <location>
        <begin position="309"/>
        <end position="326"/>
    </location>
</feature>
<name>A0A915Z210_9GLOM</name>
<reference evidence="4" key="1">
    <citation type="submission" date="2020-05" db="EMBL/GenBank/DDBJ databases">
        <authorList>
            <person name="Rincon C."/>
            <person name="Sanders R I."/>
            <person name="Robbins C."/>
            <person name="Chaturvedi A."/>
        </authorList>
    </citation>
    <scope>NUCLEOTIDE SEQUENCE</scope>
    <source>
        <strain evidence="4">CHB12</strain>
    </source>
</reference>
<dbReference type="PROSITE" id="PS50878">
    <property type="entry name" value="RT_POL"/>
    <property type="match status" value="1"/>
</dbReference>
<protein>
    <recommendedName>
        <fullName evidence="3">Reverse transcriptase domain-containing protein</fullName>
    </recommendedName>
</protein>
<evidence type="ECO:0000256" key="2">
    <source>
        <dbReference type="SAM" id="MobiDB-lite"/>
    </source>
</evidence>
<dbReference type="PANTHER" id="PTHR21301:SF10">
    <property type="entry name" value="REVERSE TRANSCRIPTASE DOMAIN-CONTAINING PROTEIN"/>
    <property type="match status" value="1"/>
</dbReference>
<dbReference type="Pfam" id="PF00078">
    <property type="entry name" value="RVT_1"/>
    <property type="match status" value="1"/>
</dbReference>
<feature type="coiled-coil region" evidence="1">
    <location>
        <begin position="203"/>
        <end position="234"/>
    </location>
</feature>
<feature type="region of interest" description="Disordered" evidence="2">
    <location>
        <begin position="309"/>
        <end position="391"/>
    </location>
</feature>
<evidence type="ECO:0000259" key="3">
    <source>
        <dbReference type="PROSITE" id="PS50878"/>
    </source>
</evidence>
<comment type="caution">
    <text evidence="4">The sequence shown here is derived from an EMBL/GenBank/DDBJ whole genome shotgun (WGS) entry which is preliminary data.</text>
</comment>
<dbReference type="PANTHER" id="PTHR21301">
    <property type="entry name" value="REVERSE TRANSCRIPTASE"/>
    <property type="match status" value="1"/>
</dbReference>
<evidence type="ECO:0000313" key="5">
    <source>
        <dbReference type="Proteomes" id="UP000684084"/>
    </source>
</evidence>
<organism evidence="4 5">
    <name type="scientific">Rhizophagus irregularis</name>
    <dbReference type="NCBI Taxonomy" id="588596"/>
    <lineage>
        <taxon>Eukaryota</taxon>
        <taxon>Fungi</taxon>
        <taxon>Fungi incertae sedis</taxon>
        <taxon>Mucoromycota</taxon>
        <taxon>Glomeromycotina</taxon>
        <taxon>Glomeromycetes</taxon>
        <taxon>Glomerales</taxon>
        <taxon>Glomeraceae</taxon>
        <taxon>Rhizophagus</taxon>
    </lineage>
</organism>
<sequence>MAKQGEGSQQSLPTFANDELQAAFLSLTEGNANPAVQQFSAQEVLRLNSEIAAKTRAYDEMCELYQGALLDVDTYKTQLNIARMSAPSSPNLFASPANDEMITDKLTTEPTRPIAPIKKRGVELLPNTKAMKTCARNLIQKLGRLRTRLVKATAVKTTNNPAKVKQYYQFRLVSEDKSEIKIFEDNRKTLDAAIAGLVIDTLIKDLDEQITLVKDQLKESGKQLNKELDELRDSHFNAPDLTDEDKERLQDQWHDIIKYNNEWYLSELSKLRTASIPKVGKGNSSLTTFLDTVLTTVILFIQLGAPQTSQLSSEGSEGPSSQTPHSQPEKETGRTTKGFIGFKKTEGSETASRKKIGPKIEGRKEGSKAADPEIPRTEASQVKRSAKQKSRPAKFQSKKVFVNVASQQNIVIPSYVFSTLNLGANFQIISPPSLQSRRESWKGVAKEIKEIVREDNSFTKENSFNNILEAVNFVMINNESYFNKTVASSSRFRHAVKINKLVQNVFDFLNDNELMCILADKNLGLTIIDKSWYFENMLKHFNRTDVFELCEGFDLQQLHVSAWLQSHLRKFCSIKSSLDLTLAIIDPHAQNLPQAYGLIKLHKTPYKLRIITPVVEWVNVKAAVEVVRRLGDYVKLFNHVLANSSDLVREFQGLMSYDFVLASFDVSDMYNSIGQEDCLRRIEVLAKDHGWWTDKNEPYWRQTMVLIEFVFHTSYVGFGGCVFKQKRGLPMGSPLSPVLANLYMVQLEDVCISSMRQKGIFYYRYLDDVLFFYSSLYAPMENDRAKFRMAERMAHFCKLLTTFSDDSITFERTGEAHNPGQYVDYLDLKLEISLDNRMERNKVLRLSVYDKPTNLHIYTDPSTFYPFHYIYNWIQGENIRLIRNSSTSTAYDQSLLDFKKFLHRRAYGQDLVEKFCSLNYYGDRCELLDGAKPHKTRNNARDINQDNHRNRYITVRNNGSRPLLTSAIHVVDSFVNTLEISERRLVPVVSRGKSIVSVMNQAKKNLAGYQPQ</sequence>
<dbReference type="Proteomes" id="UP000684084">
    <property type="component" value="Unassembled WGS sequence"/>
</dbReference>
<dbReference type="InterPro" id="IPR000477">
    <property type="entry name" value="RT_dom"/>
</dbReference>
<accession>A0A915Z210</accession>
<dbReference type="OrthoDB" id="2447884at2759"/>
<evidence type="ECO:0000313" key="4">
    <source>
        <dbReference type="EMBL" id="CAB5359257.1"/>
    </source>
</evidence>
<feature type="compositionally biased region" description="Basic and acidic residues" evidence="2">
    <location>
        <begin position="358"/>
        <end position="376"/>
    </location>
</feature>
<keyword evidence="1" id="KW-0175">Coiled coil</keyword>
<dbReference type="EMBL" id="CAGKOT010000013">
    <property type="protein sequence ID" value="CAB5359257.1"/>
    <property type="molecule type" value="Genomic_DNA"/>
</dbReference>
<gene>
    <name evidence="4" type="ORF">CHRIB12_LOCUS7718</name>
</gene>
<proteinExistence type="predicted"/>
<dbReference type="AlphaFoldDB" id="A0A915Z210"/>
<feature type="domain" description="Reverse transcriptase" evidence="3">
    <location>
        <begin position="592"/>
        <end position="830"/>
    </location>
</feature>
<evidence type="ECO:0000256" key="1">
    <source>
        <dbReference type="SAM" id="Coils"/>
    </source>
</evidence>